<gene>
    <name evidence="1" type="ORF">E2C01_059215</name>
</gene>
<accession>A0A5B7H5H1</accession>
<sequence length="132" mass="14618">MLEGSESGLKRLENLIEGWIQEIRKRRKKFRVAIVWQDLTEEVKEELVAVKQQCKECTGVVESEADGRLCPEVVDTGAAKTVVGEEVVAAQDLPVSDWQLCGVTGHCMTPRGPVIFTITVGGVEEKLHSWPT</sequence>
<reference evidence="1 2" key="1">
    <citation type="submission" date="2019-05" db="EMBL/GenBank/DDBJ databases">
        <title>Another draft genome of Portunus trituberculatus and its Hox gene families provides insights of decapod evolution.</title>
        <authorList>
            <person name="Jeong J.-H."/>
            <person name="Song I."/>
            <person name="Kim S."/>
            <person name="Choi T."/>
            <person name="Kim D."/>
            <person name="Ryu S."/>
            <person name="Kim W."/>
        </authorList>
    </citation>
    <scope>NUCLEOTIDE SEQUENCE [LARGE SCALE GENOMIC DNA]</scope>
    <source>
        <tissue evidence="1">Muscle</tissue>
    </source>
</reference>
<evidence type="ECO:0000313" key="1">
    <source>
        <dbReference type="EMBL" id="MPC65089.1"/>
    </source>
</evidence>
<proteinExistence type="predicted"/>
<comment type="caution">
    <text evidence="1">The sequence shown here is derived from an EMBL/GenBank/DDBJ whole genome shotgun (WGS) entry which is preliminary data.</text>
</comment>
<organism evidence="1 2">
    <name type="scientific">Portunus trituberculatus</name>
    <name type="common">Swimming crab</name>
    <name type="synonym">Neptunus trituberculatus</name>
    <dbReference type="NCBI Taxonomy" id="210409"/>
    <lineage>
        <taxon>Eukaryota</taxon>
        <taxon>Metazoa</taxon>
        <taxon>Ecdysozoa</taxon>
        <taxon>Arthropoda</taxon>
        <taxon>Crustacea</taxon>
        <taxon>Multicrustacea</taxon>
        <taxon>Malacostraca</taxon>
        <taxon>Eumalacostraca</taxon>
        <taxon>Eucarida</taxon>
        <taxon>Decapoda</taxon>
        <taxon>Pleocyemata</taxon>
        <taxon>Brachyura</taxon>
        <taxon>Eubrachyura</taxon>
        <taxon>Portunoidea</taxon>
        <taxon>Portunidae</taxon>
        <taxon>Portuninae</taxon>
        <taxon>Portunus</taxon>
    </lineage>
</organism>
<evidence type="ECO:0000313" key="2">
    <source>
        <dbReference type="Proteomes" id="UP000324222"/>
    </source>
</evidence>
<dbReference type="AlphaFoldDB" id="A0A5B7H5H1"/>
<protein>
    <recommendedName>
        <fullName evidence="3">Peptidase A2 domain-containing protein</fullName>
    </recommendedName>
</protein>
<evidence type="ECO:0008006" key="3">
    <source>
        <dbReference type="Google" id="ProtNLM"/>
    </source>
</evidence>
<name>A0A5B7H5H1_PORTR</name>
<dbReference type="EMBL" id="VSRR010022909">
    <property type="protein sequence ID" value="MPC65089.1"/>
    <property type="molecule type" value="Genomic_DNA"/>
</dbReference>
<dbReference type="Proteomes" id="UP000324222">
    <property type="component" value="Unassembled WGS sequence"/>
</dbReference>
<keyword evidence="2" id="KW-1185">Reference proteome</keyword>